<keyword evidence="4" id="KW-1185">Reference proteome</keyword>
<dbReference type="PANTHER" id="PTHR48079:SF6">
    <property type="entry name" value="NAD(P)-BINDING DOMAIN-CONTAINING PROTEIN-RELATED"/>
    <property type="match status" value="1"/>
</dbReference>
<feature type="domain" description="NAD(P)-binding" evidence="2">
    <location>
        <begin position="9"/>
        <end position="94"/>
    </location>
</feature>
<protein>
    <submittedName>
        <fullName evidence="3">Uncharacterized protein</fullName>
    </submittedName>
</protein>
<dbReference type="EMBL" id="NAJL01000009">
    <property type="protein sequence ID" value="TKA31060.1"/>
    <property type="molecule type" value="Genomic_DNA"/>
</dbReference>
<dbReference type="InterPro" id="IPR036291">
    <property type="entry name" value="NAD(P)-bd_dom_sf"/>
</dbReference>
<dbReference type="Proteomes" id="UP000308549">
    <property type="component" value="Unassembled WGS sequence"/>
</dbReference>
<feature type="domain" description="NAD-dependent epimerase/dehydratase" evidence="1">
    <location>
        <begin position="156"/>
        <end position="239"/>
    </location>
</feature>
<dbReference type="InterPro" id="IPR016040">
    <property type="entry name" value="NAD(P)-bd_dom"/>
</dbReference>
<dbReference type="GO" id="GO:0004029">
    <property type="term" value="F:aldehyde dehydrogenase (NAD+) activity"/>
    <property type="evidence" value="ECO:0007669"/>
    <property type="project" value="TreeGrafter"/>
</dbReference>
<evidence type="ECO:0000313" key="4">
    <source>
        <dbReference type="Proteomes" id="UP000308549"/>
    </source>
</evidence>
<sequence>MPPKIFITGATGYIAGDATHLLYTTHPDWSYTALVRTEEKASLLQKAFPTIRTVLGTLEDSDLLKSEAANADIVLHAADASDHEGAARAIASGLIAGHSEASPGYWLHTGGTGILTYADEKAGKLGEWEAQEWNDWSGVAELTSLPDEAFHRNVDRVVLATGTEFAGRVKTAVVCPPTIYGKGRGPVGTRSRQAYELARLILEAEFIPIVGEGKARWDHVHVFDLSRVYLLLAEAAAAAVGGKKEGMGDATGEEEREMWGERGYYFVPGGRHVWGEVAEAMGRQAEVMGLVGDKKLEKAGLSREKAMEQAGFQAVSWGLNSQGRGERAAKVLGWRPEGPGLYEEIPRILSEEAERMGRKTA</sequence>
<accession>A0A4U0U756</accession>
<dbReference type="InterPro" id="IPR051783">
    <property type="entry name" value="NAD(P)-dependent_oxidoreduct"/>
</dbReference>
<proteinExistence type="predicted"/>
<organism evidence="3 4">
    <name type="scientific">Salinomyces thailandicus</name>
    <dbReference type="NCBI Taxonomy" id="706561"/>
    <lineage>
        <taxon>Eukaryota</taxon>
        <taxon>Fungi</taxon>
        <taxon>Dikarya</taxon>
        <taxon>Ascomycota</taxon>
        <taxon>Pezizomycotina</taxon>
        <taxon>Dothideomycetes</taxon>
        <taxon>Dothideomycetidae</taxon>
        <taxon>Mycosphaerellales</taxon>
        <taxon>Teratosphaeriaceae</taxon>
        <taxon>Salinomyces</taxon>
    </lineage>
</organism>
<dbReference type="SUPFAM" id="SSF51735">
    <property type="entry name" value="NAD(P)-binding Rossmann-fold domains"/>
    <property type="match status" value="1"/>
</dbReference>
<dbReference type="InterPro" id="IPR001509">
    <property type="entry name" value="Epimerase_deHydtase"/>
</dbReference>
<gene>
    <name evidence="3" type="ORF">B0A50_02028</name>
</gene>
<dbReference type="GO" id="GO:0005737">
    <property type="term" value="C:cytoplasm"/>
    <property type="evidence" value="ECO:0007669"/>
    <property type="project" value="TreeGrafter"/>
</dbReference>
<dbReference type="Gene3D" id="3.40.50.720">
    <property type="entry name" value="NAD(P)-binding Rossmann-like Domain"/>
    <property type="match status" value="2"/>
</dbReference>
<name>A0A4U0U756_9PEZI</name>
<evidence type="ECO:0000259" key="2">
    <source>
        <dbReference type="Pfam" id="PF13460"/>
    </source>
</evidence>
<reference evidence="3 4" key="1">
    <citation type="submission" date="2017-03" db="EMBL/GenBank/DDBJ databases">
        <title>Genomes of endolithic fungi from Antarctica.</title>
        <authorList>
            <person name="Coleine C."/>
            <person name="Masonjones S."/>
            <person name="Stajich J.E."/>
        </authorList>
    </citation>
    <scope>NUCLEOTIDE SEQUENCE [LARGE SCALE GENOMIC DNA]</scope>
    <source>
        <strain evidence="3 4">CCFEE 6315</strain>
    </source>
</reference>
<dbReference type="PANTHER" id="PTHR48079">
    <property type="entry name" value="PROTEIN YEEZ"/>
    <property type="match status" value="1"/>
</dbReference>
<dbReference type="AlphaFoldDB" id="A0A4U0U756"/>
<evidence type="ECO:0000313" key="3">
    <source>
        <dbReference type="EMBL" id="TKA31060.1"/>
    </source>
</evidence>
<dbReference type="Pfam" id="PF13460">
    <property type="entry name" value="NAD_binding_10"/>
    <property type="match status" value="1"/>
</dbReference>
<dbReference type="OrthoDB" id="2130169at2759"/>
<comment type="caution">
    <text evidence="3">The sequence shown here is derived from an EMBL/GenBank/DDBJ whole genome shotgun (WGS) entry which is preliminary data.</text>
</comment>
<evidence type="ECO:0000259" key="1">
    <source>
        <dbReference type="Pfam" id="PF01370"/>
    </source>
</evidence>
<dbReference type="Pfam" id="PF01370">
    <property type="entry name" value="Epimerase"/>
    <property type="match status" value="1"/>
</dbReference>